<evidence type="ECO:0000313" key="2">
    <source>
        <dbReference type="EMBL" id="OXA42369.1"/>
    </source>
</evidence>
<organism evidence="2 3">
    <name type="scientific">Folsomia candida</name>
    <name type="common">Springtail</name>
    <dbReference type="NCBI Taxonomy" id="158441"/>
    <lineage>
        <taxon>Eukaryota</taxon>
        <taxon>Metazoa</taxon>
        <taxon>Ecdysozoa</taxon>
        <taxon>Arthropoda</taxon>
        <taxon>Hexapoda</taxon>
        <taxon>Collembola</taxon>
        <taxon>Entomobryomorpha</taxon>
        <taxon>Isotomoidea</taxon>
        <taxon>Isotomidae</taxon>
        <taxon>Proisotominae</taxon>
        <taxon>Folsomia</taxon>
    </lineage>
</organism>
<proteinExistence type="predicted"/>
<sequence length="345" mass="38543">MSVRAAPRHLKISKTYLHKIKANIMGFKTYNIKTAPKYNEDENAGAATNFPKLFEKMLKSTPRIFWSWIMKTTAPLTSKHQSCKVLLIWPEIDKNGSVSNPFASTKNMNFELYLKECVIKRLTPSIKNKHVLFWPNMCKCHNAKIVTEYFRGKKLNSSIRKTASQKYLSGDPLKDFGQKFVIDVGETSGEALMRGARQSILSTVSLAPPGAPAPRATARLSRPSHGPCTLVTITFLSVRLGHMMPGYLLVSLISVGIFGCALVKTVLTKMGGGFRNANLSRSFQEVGILQGMRRIVRMVYMRNVRRLPVIKIPVGLGGMVFMTVNKDINVKLSSLFIDLCVETLL</sequence>
<name>A0A226DAY4_FOLCA</name>
<comment type="caution">
    <text evidence="2">The sequence shown here is derived from an EMBL/GenBank/DDBJ whole genome shotgun (WGS) entry which is preliminary data.</text>
</comment>
<dbReference type="EMBL" id="LNIX01000026">
    <property type="protein sequence ID" value="OXA42369.1"/>
    <property type="molecule type" value="Genomic_DNA"/>
</dbReference>
<reference evidence="2 3" key="1">
    <citation type="submission" date="2015-12" db="EMBL/GenBank/DDBJ databases">
        <title>The genome of Folsomia candida.</title>
        <authorList>
            <person name="Faddeeva A."/>
            <person name="Derks M.F."/>
            <person name="Anvar Y."/>
            <person name="Smit S."/>
            <person name="Van Straalen N."/>
            <person name="Roelofs D."/>
        </authorList>
    </citation>
    <scope>NUCLEOTIDE SEQUENCE [LARGE SCALE GENOMIC DNA]</scope>
    <source>
        <strain evidence="2 3">VU population</strain>
        <tissue evidence="2">Whole body</tissue>
    </source>
</reference>
<dbReference type="Proteomes" id="UP000198287">
    <property type="component" value="Unassembled WGS sequence"/>
</dbReference>
<dbReference type="AlphaFoldDB" id="A0A226DAY4"/>
<accession>A0A226DAY4</accession>
<evidence type="ECO:0000256" key="1">
    <source>
        <dbReference type="SAM" id="Phobius"/>
    </source>
</evidence>
<keyword evidence="1" id="KW-1133">Transmembrane helix</keyword>
<keyword evidence="1" id="KW-0472">Membrane</keyword>
<feature type="transmembrane region" description="Helical" evidence="1">
    <location>
        <begin position="246"/>
        <end position="267"/>
    </location>
</feature>
<keyword evidence="1" id="KW-0812">Transmembrane</keyword>
<evidence type="ECO:0000313" key="3">
    <source>
        <dbReference type="Proteomes" id="UP000198287"/>
    </source>
</evidence>
<gene>
    <name evidence="2" type="ORF">Fcan01_22797</name>
</gene>
<protein>
    <submittedName>
        <fullName evidence="2">Uncharacterized protein</fullName>
    </submittedName>
</protein>
<keyword evidence="3" id="KW-1185">Reference proteome</keyword>